<feature type="transmembrane region" description="Helical" evidence="7">
    <location>
        <begin position="91"/>
        <end position="111"/>
    </location>
</feature>
<dbReference type="InterPro" id="IPR005804">
    <property type="entry name" value="FA_desaturase_dom"/>
</dbReference>
<dbReference type="Pfam" id="PF00487">
    <property type="entry name" value="FA_desaturase"/>
    <property type="match status" value="1"/>
</dbReference>
<comment type="pathway">
    <text evidence="2">Lipid metabolism.</text>
</comment>
<evidence type="ECO:0000313" key="10">
    <source>
        <dbReference type="EMBL" id="KAJ7224250.1"/>
    </source>
</evidence>
<evidence type="ECO:0000256" key="4">
    <source>
        <dbReference type="ARBA" id="ARBA00023002"/>
    </source>
</evidence>
<gene>
    <name evidence="10" type="ORF">GGX14DRAFT_351016</name>
</gene>
<feature type="compositionally biased region" description="Basic and acidic residues" evidence="6">
    <location>
        <begin position="9"/>
        <end position="18"/>
    </location>
</feature>
<dbReference type="Proteomes" id="UP001219525">
    <property type="component" value="Unassembled WGS sequence"/>
</dbReference>
<evidence type="ECO:0000256" key="6">
    <source>
        <dbReference type="SAM" id="MobiDB-lite"/>
    </source>
</evidence>
<evidence type="ECO:0000256" key="3">
    <source>
        <dbReference type="ARBA" id="ARBA00009295"/>
    </source>
</evidence>
<comment type="caution">
    <text evidence="10">The sequence shown here is derived from an EMBL/GenBank/DDBJ whole genome shotgun (WGS) entry which is preliminary data.</text>
</comment>
<dbReference type="EMBL" id="JARJCW010000005">
    <property type="protein sequence ID" value="KAJ7224250.1"/>
    <property type="molecule type" value="Genomic_DNA"/>
</dbReference>
<dbReference type="InterPro" id="IPR012171">
    <property type="entry name" value="Fatty_acid_desaturase"/>
</dbReference>
<feature type="transmembrane region" description="Helical" evidence="7">
    <location>
        <begin position="196"/>
        <end position="216"/>
    </location>
</feature>
<comment type="similarity">
    <text evidence="3">Belongs to the fatty acid desaturase type 1 family.</text>
</comment>
<dbReference type="PANTHER" id="PTHR32100">
    <property type="entry name" value="OMEGA-6 FATTY ACID DESATURASE, CHLOROPLASTIC"/>
    <property type="match status" value="1"/>
</dbReference>
<reference evidence="10" key="1">
    <citation type="submission" date="2023-03" db="EMBL/GenBank/DDBJ databases">
        <title>Massive genome expansion in bonnet fungi (Mycena s.s.) driven by repeated elements and novel gene families across ecological guilds.</title>
        <authorList>
            <consortium name="Lawrence Berkeley National Laboratory"/>
            <person name="Harder C.B."/>
            <person name="Miyauchi S."/>
            <person name="Viragh M."/>
            <person name="Kuo A."/>
            <person name="Thoen E."/>
            <person name="Andreopoulos B."/>
            <person name="Lu D."/>
            <person name="Skrede I."/>
            <person name="Drula E."/>
            <person name="Henrissat B."/>
            <person name="Morin E."/>
            <person name="Kohler A."/>
            <person name="Barry K."/>
            <person name="LaButti K."/>
            <person name="Morin E."/>
            <person name="Salamov A."/>
            <person name="Lipzen A."/>
            <person name="Mereny Z."/>
            <person name="Hegedus B."/>
            <person name="Baldrian P."/>
            <person name="Stursova M."/>
            <person name="Weitz H."/>
            <person name="Taylor A."/>
            <person name="Grigoriev I.V."/>
            <person name="Nagy L.G."/>
            <person name="Martin F."/>
            <person name="Kauserud H."/>
        </authorList>
    </citation>
    <scope>NUCLEOTIDE SEQUENCE</scope>
    <source>
        <strain evidence="10">9144</strain>
    </source>
</reference>
<dbReference type="AlphaFoldDB" id="A0AAD6YMW4"/>
<evidence type="ECO:0000313" key="11">
    <source>
        <dbReference type="Proteomes" id="UP001219525"/>
    </source>
</evidence>
<evidence type="ECO:0000256" key="5">
    <source>
        <dbReference type="ARBA" id="ARBA00023136"/>
    </source>
</evidence>
<dbReference type="GO" id="GO:0006629">
    <property type="term" value="P:lipid metabolic process"/>
    <property type="evidence" value="ECO:0007669"/>
    <property type="project" value="InterPro"/>
</dbReference>
<evidence type="ECO:0000256" key="2">
    <source>
        <dbReference type="ARBA" id="ARBA00005189"/>
    </source>
</evidence>
<feature type="transmembrane region" description="Helical" evidence="7">
    <location>
        <begin position="123"/>
        <end position="145"/>
    </location>
</feature>
<keyword evidence="7" id="KW-1133">Transmembrane helix</keyword>
<feature type="transmembrane region" description="Helical" evidence="7">
    <location>
        <begin position="275"/>
        <end position="295"/>
    </location>
</feature>
<sequence length="467" mass="53043">MFSFSPFRDGPEFEERKRTPFSPPKISLSDVRAAVPKHLFQKDTVKGCLYVSRDVLCAVIVYKLGWLIDTSSYAVVEAFGVSVAAACVAKWTLWLCYWYAQGIILAGWWCMAHEATCCRSHLTSIWINHVVGFALHSFLFTPFYAWRASHHAHHKATMSVERDENYVPRTRKDFHLPAESAAKLPDYHDIFNDAPLYSLFRILIMQLFGWPLYLFTNVSGSPRHPRGTNHFLPSSALFTARQQKYILLSDAGIGAMGCALYLWTRHVGFANFVKLYFVPFMCVNHWIVMLTYLHHCDPTIPYFRRTQWSFLRGAVSTVDRPLLGWAGRFFLHNVSHDHVSHHLFSSIPFYNQPLVTEHIKTVLKQNYNYDSTNSFRALYRTFTQCCFIEDDGDIVFYKNKHGEAARSLADDAVTIYAVFAGTCALIHCTVSALAFSSGSSVPSCHEFEAGTGTCGGYSESAAMARYV</sequence>
<evidence type="ECO:0000259" key="8">
    <source>
        <dbReference type="Pfam" id="PF00487"/>
    </source>
</evidence>
<feature type="region of interest" description="Disordered" evidence="6">
    <location>
        <begin position="1"/>
        <end position="21"/>
    </location>
</feature>
<keyword evidence="11" id="KW-1185">Reference proteome</keyword>
<comment type="subcellular location">
    <subcellularLocation>
        <location evidence="1">Membrane</location>
    </subcellularLocation>
</comment>
<feature type="transmembrane region" description="Helical" evidence="7">
    <location>
        <begin position="245"/>
        <end position="263"/>
    </location>
</feature>
<protein>
    <submittedName>
        <fullName evidence="10">Delta-12 fatty acid desaturase</fullName>
    </submittedName>
</protein>
<proteinExistence type="inferred from homology"/>
<organism evidence="10 11">
    <name type="scientific">Mycena pura</name>
    <dbReference type="NCBI Taxonomy" id="153505"/>
    <lineage>
        <taxon>Eukaryota</taxon>
        <taxon>Fungi</taxon>
        <taxon>Dikarya</taxon>
        <taxon>Basidiomycota</taxon>
        <taxon>Agaricomycotina</taxon>
        <taxon>Agaricomycetes</taxon>
        <taxon>Agaricomycetidae</taxon>
        <taxon>Agaricales</taxon>
        <taxon>Marasmiineae</taxon>
        <taxon>Mycenaceae</taxon>
        <taxon>Mycena</taxon>
    </lineage>
</organism>
<evidence type="ECO:0000259" key="9">
    <source>
        <dbReference type="Pfam" id="PF11960"/>
    </source>
</evidence>
<accession>A0AAD6YMW4</accession>
<name>A0AAD6YMW4_9AGAR</name>
<dbReference type="GO" id="GO:0016020">
    <property type="term" value="C:membrane"/>
    <property type="evidence" value="ECO:0007669"/>
    <property type="project" value="UniProtKB-SubCell"/>
</dbReference>
<keyword evidence="5 7" id="KW-0472">Membrane</keyword>
<feature type="domain" description="Fatty acid desaturase" evidence="8">
    <location>
        <begin position="93"/>
        <end position="367"/>
    </location>
</feature>
<keyword evidence="7" id="KW-0812">Transmembrane</keyword>
<keyword evidence="4" id="KW-0560">Oxidoreductase</keyword>
<dbReference type="Pfam" id="PF11960">
    <property type="entry name" value="DUF3474"/>
    <property type="match status" value="1"/>
</dbReference>
<evidence type="ECO:0000256" key="7">
    <source>
        <dbReference type="SAM" id="Phobius"/>
    </source>
</evidence>
<dbReference type="GO" id="GO:0016717">
    <property type="term" value="F:oxidoreductase activity, acting on paired donors, with oxidation of a pair of donors resulting in the reduction of molecular oxygen to two molecules of water"/>
    <property type="evidence" value="ECO:0007669"/>
    <property type="project" value="InterPro"/>
</dbReference>
<dbReference type="InterPro" id="IPR021863">
    <property type="entry name" value="FAS_N"/>
</dbReference>
<evidence type="ECO:0000256" key="1">
    <source>
        <dbReference type="ARBA" id="ARBA00004370"/>
    </source>
</evidence>
<feature type="domain" description="Fatty acid desaturase N-terminal" evidence="9">
    <location>
        <begin position="15"/>
        <end position="57"/>
    </location>
</feature>